<evidence type="ECO:0000313" key="8">
    <source>
        <dbReference type="Proteomes" id="UP000518681"/>
    </source>
</evidence>
<protein>
    <recommendedName>
        <fullName evidence="4">Core-binding (CB) domain-containing protein</fullName>
    </recommendedName>
</protein>
<reference evidence="5 7" key="1">
    <citation type="journal article" date="2015" name="Genome Announc.">
        <title>Complete genome sequences for 59 burkholderia isolates, both pathogenic and near neighbor.</title>
        <authorList>
            <person name="Johnson S.L."/>
            <person name="Bishop-Lilly K.A."/>
            <person name="Ladner J.T."/>
            <person name="Daligault H.E."/>
            <person name="Davenport K.W."/>
            <person name="Jaissle J."/>
            <person name="Frey K.G."/>
            <person name="Koroleva G.I."/>
            <person name="Bruce D.C."/>
            <person name="Coyne S.R."/>
            <person name="Broomall S.M."/>
            <person name="Li P.E."/>
            <person name="Teshima H."/>
            <person name="Gibbons H.S."/>
            <person name="Palacios G.F."/>
            <person name="Rosenzweig C.N."/>
            <person name="Redden C.L."/>
            <person name="Xu Y."/>
            <person name="Minogue T.D."/>
            <person name="Chain P.S."/>
        </authorList>
    </citation>
    <scope>NUCLEOTIDE SEQUENCE [LARGE SCALE GENOMIC DNA]</scope>
    <source>
        <strain evidence="5 7">ATCC BAA-463</strain>
        <plasmid evidence="5 7">pBIL</plasmid>
    </source>
</reference>
<dbReference type="RefSeq" id="WP_028199950.1">
    <property type="nucleotide sequence ID" value="NZ_CADFGE010000021.1"/>
</dbReference>
<dbReference type="AlphaFoldDB" id="A0AAW3V4F3"/>
<dbReference type="Gene3D" id="1.10.150.130">
    <property type="match status" value="1"/>
</dbReference>
<evidence type="ECO:0000256" key="2">
    <source>
        <dbReference type="ARBA" id="ARBA00023125"/>
    </source>
</evidence>
<dbReference type="Proteomes" id="UP000518681">
    <property type="component" value="Unassembled WGS sequence"/>
</dbReference>
<dbReference type="KEGG" id="bfn:OI25_8009"/>
<evidence type="ECO:0000256" key="3">
    <source>
        <dbReference type="PROSITE-ProRule" id="PRU01248"/>
    </source>
</evidence>
<reference evidence="6 8" key="2">
    <citation type="submission" date="2020-08" db="EMBL/GenBank/DDBJ databases">
        <title>Genomic Encyclopedia of Type Strains, Phase IV (KMG-V): Genome sequencing to study the core and pangenomes of soil and plant-associated prokaryotes.</title>
        <authorList>
            <person name="Whitman W."/>
        </authorList>
    </citation>
    <scope>NUCLEOTIDE SEQUENCE [LARGE SCALE GENOMIC DNA]</scope>
    <source>
        <strain evidence="6 8">SEMIA 4013</strain>
    </source>
</reference>
<evidence type="ECO:0000259" key="4">
    <source>
        <dbReference type="PROSITE" id="PS51900"/>
    </source>
</evidence>
<dbReference type="GO" id="GO:0003677">
    <property type="term" value="F:DNA binding"/>
    <property type="evidence" value="ECO:0007669"/>
    <property type="project" value="UniProtKB-UniRule"/>
</dbReference>
<dbReference type="PROSITE" id="PS51900">
    <property type="entry name" value="CB"/>
    <property type="match status" value="1"/>
</dbReference>
<geneLocation type="plasmid" evidence="5 7">
    <name>pBIL</name>
</geneLocation>
<feature type="domain" description="Core-binding (CB)" evidence="4">
    <location>
        <begin position="67"/>
        <end position="157"/>
    </location>
</feature>
<accession>A0AAW3V4F3</accession>
<evidence type="ECO:0000313" key="7">
    <source>
        <dbReference type="Proteomes" id="UP000032614"/>
    </source>
</evidence>
<keyword evidence="1" id="KW-0229">DNA integration</keyword>
<dbReference type="GO" id="GO:0015074">
    <property type="term" value="P:DNA integration"/>
    <property type="evidence" value="ECO:0007669"/>
    <property type="project" value="UniProtKB-KW"/>
</dbReference>
<keyword evidence="2 3" id="KW-0238">DNA-binding</keyword>
<evidence type="ECO:0000313" key="6">
    <source>
        <dbReference type="EMBL" id="MBB6205211.1"/>
    </source>
</evidence>
<name>A0AAW3V4F3_9BURK</name>
<organism evidence="6 8">
    <name type="scientific">Paraburkholderia fungorum</name>
    <dbReference type="NCBI Taxonomy" id="134537"/>
    <lineage>
        <taxon>Bacteria</taxon>
        <taxon>Pseudomonadati</taxon>
        <taxon>Pseudomonadota</taxon>
        <taxon>Betaproteobacteria</taxon>
        <taxon>Burkholderiales</taxon>
        <taxon>Burkholderiaceae</taxon>
        <taxon>Paraburkholderia</taxon>
    </lineage>
</organism>
<dbReference type="EMBL" id="JACIIK010000011">
    <property type="protein sequence ID" value="MBB6205211.1"/>
    <property type="molecule type" value="Genomic_DNA"/>
</dbReference>
<dbReference type="InterPro" id="IPR010998">
    <property type="entry name" value="Integrase_recombinase_N"/>
</dbReference>
<dbReference type="InterPro" id="IPR044068">
    <property type="entry name" value="CB"/>
</dbReference>
<evidence type="ECO:0000313" key="5">
    <source>
        <dbReference type="EMBL" id="AJZ56406.1"/>
    </source>
</evidence>
<gene>
    <name evidence="6" type="ORF">GGD69_006105</name>
    <name evidence="5" type="ORF">OI25_8009</name>
</gene>
<evidence type="ECO:0000256" key="1">
    <source>
        <dbReference type="ARBA" id="ARBA00022908"/>
    </source>
</evidence>
<proteinExistence type="predicted"/>
<dbReference type="Proteomes" id="UP000032614">
    <property type="component" value="Plasmid pBIL"/>
</dbReference>
<dbReference type="EMBL" id="CP010024">
    <property type="protein sequence ID" value="AJZ56406.1"/>
    <property type="molecule type" value="Genomic_DNA"/>
</dbReference>
<keyword evidence="5" id="KW-0614">Plasmid</keyword>
<sequence>MGKRKIFTKTDLTTPQVDYERDAKGEIVIAAVMPPVCTEVKFGRNTTKHRTFDFAPWYGFGIDPLTYACQRQIERFLDKQDADVQPTTVVGYCTLGLAKFLTHMTMLSAAIGRPMHLNDVTRETIDSYLLFLRDQGIATDSQRTAYSYTKSVLQALGRRGLLHVIERGSEATFPRNPFPGSPRHDKGVRPLSVTEKRAFTFAVRAAVRPLFGTDEEPSATLAAYALLVVALHTGRNTTPLLEMRTDCLRAHPKEGIEFLVVFKRRGFTSSKVALRTSSSVNRIVESMPTLRATVAQLIRRVVDLTADLRREAPADIRDRVWLYRRSRDSERRVSALTYGTLEEAIKKLVKTYDLRGDNGDPMRVNVSRLRKTFVNRVYEILDGDVVATATAAGNSAVVTMRNYLRSSEETRKNWRFMGILFVEELLTNTLGASERTPVGRCSDTTAGEYAPKRNGDICQSFLNCLRCRSYAVTGDDLWRLFSFYFRILRERPRVDKRRWDRHLAHIPRLIERDVVQAGLRRKLFKPEQVNAARERARLDPHPFWASSTIIDELNSLA</sequence>
<dbReference type="GeneID" id="66513256"/>